<proteinExistence type="predicted"/>
<sequence>MMHLLLSVLVALVAISIIPTVFSESLRGEFTIPDWVKNTAGWWADGQIPDSAFLQGIQFLIKEEIITVQIPVVESDVEEVPGWVKNTAGWWAEGKIHDITFAGAIKYLLSQGI</sequence>
<evidence type="ECO:0008006" key="2">
    <source>
        <dbReference type="Google" id="ProtNLM"/>
    </source>
</evidence>
<protein>
    <recommendedName>
        <fullName evidence="2">Peptidase</fullName>
    </recommendedName>
</protein>
<dbReference type="EMBL" id="UINC01189475">
    <property type="protein sequence ID" value="SVE03180.1"/>
    <property type="molecule type" value="Genomic_DNA"/>
</dbReference>
<evidence type="ECO:0000313" key="1">
    <source>
        <dbReference type="EMBL" id="SVE03180.1"/>
    </source>
</evidence>
<accession>A0A383A6D5</accession>
<dbReference type="AlphaFoldDB" id="A0A383A6D5"/>
<gene>
    <name evidence="1" type="ORF">METZ01_LOCUS456034</name>
</gene>
<reference evidence="1" key="1">
    <citation type="submission" date="2018-05" db="EMBL/GenBank/DDBJ databases">
        <authorList>
            <person name="Lanie J.A."/>
            <person name="Ng W.-L."/>
            <person name="Kazmierczak K.M."/>
            <person name="Andrzejewski T.M."/>
            <person name="Davidsen T.M."/>
            <person name="Wayne K.J."/>
            <person name="Tettelin H."/>
            <person name="Glass J.I."/>
            <person name="Rusch D."/>
            <person name="Podicherti R."/>
            <person name="Tsui H.-C.T."/>
            <person name="Winkler M.E."/>
        </authorList>
    </citation>
    <scope>NUCLEOTIDE SEQUENCE</scope>
</reference>
<organism evidence="1">
    <name type="scientific">marine metagenome</name>
    <dbReference type="NCBI Taxonomy" id="408172"/>
    <lineage>
        <taxon>unclassified sequences</taxon>
        <taxon>metagenomes</taxon>
        <taxon>ecological metagenomes</taxon>
    </lineage>
</organism>
<feature type="non-terminal residue" evidence="1">
    <location>
        <position position="113"/>
    </location>
</feature>
<name>A0A383A6D5_9ZZZZ</name>